<sequence>MLERIREILTKRHLTPTQFADAIGVGRPIISHILSGRNKPSLEVVQKIIAAFPDLSLPWLLSGAGEMVAAPGGVNAATTTEQPENSALAASPARKTAPARSDKPRVPAKPLQASNDVVDALEYSETVTSSSASVAPVSAPIAEVVPTMAPPALPSEPAPSASKVSAVLPPVVAPSVTSDATAATLAGLTSPEKAIRRIVIFYQDGTFVDYRPEAAN</sequence>
<feature type="domain" description="HTH cro/C1-type" evidence="2">
    <location>
        <begin position="5"/>
        <end position="60"/>
    </location>
</feature>
<dbReference type="GO" id="GO:0003677">
    <property type="term" value="F:DNA binding"/>
    <property type="evidence" value="ECO:0007669"/>
    <property type="project" value="InterPro"/>
</dbReference>
<dbReference type="AlphaFoldDB" id="A0A5B8A3S6"/>
<dbReference type="Proteomes" id="UP000305398">
    <property type="component" value="Chromosome"/>
</dbReference>
<dbReference type="InterPro" id="IPR001387">
    <property type="entry name" value="Cro/C1-type_HTH"/>
</dbReference>
<dbReference type="RefSeq" id="WP_139516963.1">
    <property type="nucleotide sequence ID" value="NZ_CP040896.1"/>
</dbReference>
<dbReference type="InterPro" id="IPR010982">
    <property type="entry name" value="Lambda_DNA-bd_dom_sf"/>
</dbReference>
<reference evidence="3 4" key="1">
    <citation type="submission" date="2019-06" db="EMBL/GenBank/DDBJ databases">
        <authorList>
            <person name="Srinivasan S."/>
        </authorList>
    </citation>
    <scope>NUCLEOTIDE SEQUENCE [LARGE SCALE GENOMIC DNA]</scope>
    <source>
        <strain evidence="3 4">17J68-5</strain>
    </source>
</reference>
<dbReference type="PROSITE" id="PS50943">
    <property type="entry name" value="HTH_CROC1"/>
    <property type="match status" value="1"/>
</dbReference>
<gene>
    <name evidence="3" type="ORF">FHG12_17555</name>
</gene>
<dbReference type="Gene3D" id="1.10.260.40">
    <property type="entry name" value="lambda repressor-like DNA-binding domains"/>
    <property type="match status" value="1"/>
</dbReference>
<evidence type="ECO:0000259" key="2">
    <source>
        <dbReference type="PROSITE" id="PS50943"/>
    </source>
</evidence>
<dbReference type="CDD" id="cd00093">
    <property type="entry name" value="HTH_XRE"/>
    <property type="match status" value="1"/>
</dbReference>
<evidence type="ECO:0000313" key="3">
    <source>
        <dbReference type="EMBL" id="QDA61789.1"/>
    </source>
</evidence>
<evidence type="ECO:0000313" key="4">
    <source>
        <dbReference type="Proteomes" id="UP000305398"/>
    </source>
</evidence>
<dbReference type="EMBL" id="CP040896">
    <property type="protein sequence ID" value="QDA61789.1"/>
    <property type="molecule type" value="Genomic_DNA"/>
</dbReference>
<dbReference type="SMART" id="SM00530">
    <property type="entry name" value="HTH_XRE"/>
    <property type="match status" value="1"/>
</dbReference>
<organism evidence="3 4">
    <name type="scientific">Hymenobacter jejuensis</name>
    <dbReference type="NCBI Taxonomy" id="2502781"/>
    <lineage>
        <taxon>Bacteria</taxon>
        <taxon>Pseudomonadati</taxon>
        <taxon>Bacteroidota</taxon>
        <taxon>Cytophagia</taxon>
        <taxon>Cytophagales</taxon>
        <taxon>Hymenobacteraceae</taxon>
        <taxon>Hymenobacter</taxon>
    </lineage>
</organism>
<keyword evidence="4" id="KW-1185">Reference proteome</keyword>
<proteinExistence type="predicted"/>
<evidence type="ECO:0000256" key="1">
    <source>
        <dbReference type="SAM" id="MobiDB-lite"/>
    </source>
</evidence>
<feature type="region of interest" description="Disordered" evidence="1">
    <location>
        <begin position="76"/>
        <end position="112"/>
    </location>
</feature>
<dbReference type="KEGG" id="hyj:FHG12_17555"/>
<dbReference type="OrthoDB" id="1034290at2"/>
<dbReference type="Pfam" id="PF01381">
    <property type="entry name" value="HTH_3"/>
    <property type="match status" value="1"/>
</dbReference>
<feature type="compositionally biased region" description="Polar residues" evidence="1">
    <location>
        <begin position="76"/>
        <end position="85"/>
    </location>
</feature>
<accession>A0A5B8A3S6</accession>
<dbReference type="SUPFAM" id="SSF47413">
    <property type="entry name" value="lambda repressor-like DNA-binding domains"/>
    <property type="match status" value="1"/>
</dbReference>
<protein>
    <submittedName>
        <fullName evidence="3">Helix-turn-helix transcriptional regulator</fullName>
    </submittedName>
</protein>
<name>A0A5B8A3S6_9BACT</name>